<dbReference type="PROSITE" id="PS50157">
    <property type="entry name" value="ZINC_FINGER_C2H2_2"/>
    <property type="match status" value="1"/>
</dbReference>
<dbReference type="PANTHER" id="PTHR21385:SF0">
    <property type="entry name" value="RE51073P"/>
    <property type="match status" value="1"/>
</dbReference>
<evidence type="ECO:0000313" key="5">
    <source>
        <dbReference type="EMBL" id="KAK8743884.1"/>
    </source>
</evidence>
<organism evidence="5 6">
    <name type="scientific">Cherax quadricarinatus</name>
    <name type="common">Australian red claw crayfish</name>
    <dbReference type="NCBI Taxonomy" id="27406"/>
    <lineage>
        <taxon>Eukaryota</taxon>
        <taxon>Metazoa</taxon>
        <taxon>Ecdysozoa</taxon>
        <taxon>Arthropoda</taxon>
        <taxon>Crustacea</taxon>
        <taxon>Multicrustacea</taxon>
        <taxon>Malacostraca</taxon>
        <taxon>Eumalacostraca</taxon>
        <taxon>Eucarida</taxon>
        <taxon>Decapoda</taxon>
        <taxon>Pleocyemata</taxon>
        <taxon>Astacidea</taxon>
        <taxon>Parastacoidea</taxon>
        <taxon>Parastacidae</taxon>
        <taxon>Cherax</taxon>
    </lineage>
</organism>
<keyword evidence="1" id="KW-0863">Zinc-finger</keyword>
<name>A0AAW0XW32_CHEQU</name>
<dbReference type="GO" id="GO:0008270">
    <property type="term" value="F:zinc ion binding"/>
    <property type="evidence" value="ECO:0007669"/>
    <property type="project" value="UniProtKB-KW"/>
</dbReference>
<dbReference type="PANTHER" id="PTHR21385">
    <property type="entry name" value="ZINC FINGER PROTEIN-RELATED"/>
    <property type="match status" value="1"/>
</dbReference>
<proteinExistence type="predicted"/>
<reference evidence="5 6" key="1">
    <citation type="journal article" date="2024" name="BMC Genomics">
        <title>Genome assembly of redclaw crayfish (Cherax quadricarinatus) provides insights into its immune adaptation and hypoxia tolerance.</title>
        <authorList>
            <person name="Liu Z."/>
            <person name="Zheng J."/>
            <person name="Li H."/>
            <person name="Fang K."/>
            <person name="Wang S."/>
            <person name="He J."/>
            <person name="Zhou D."/>
            <person name="Weng S."/>
            <person name="Chi M."/>
            <person name="Gu Z."/>
            <person name="He J."/>
            <person name="Li F."/>
            <person name="Wang M."/>
        </authorList>
    </citation>
    <scope>NUCLEOTIDE SEQUENCE [LARGE SCALE GENOMIC DNA]</scope>
    <source>
        <strain evidence="5">ZL_2023a</strain>
    </source>
</reference>
<feature type="region of interest" description="Disordered" evidence="2">
    <location>
        <begin position="187"/>
        <end position="221"/>
    </location>
</feature>
<protein>
    <recommendedName>
        <fullName evidence="4">C2H2-type domain-containing protein</fullName>
    </recommendedName>
</protein>
<evidence type="ECO:0000256" key="2">
    <source>
        <dbReference type="SAM" id="MobiDB-lite"/>
    </source>
</evidence>
<keyword evidence="1" id="KW-0862">Zinc</keyword>
<dbReference type="EMBL" id="JARKIK010000023">
    <property type="protein sequence ID" value="KAK8743884.1"/>
    <property type="molecule type" value="Genomic_DNA"/>
</dbReference>
<dbReference type="AlphaFoldDB" id="A0AAW0XW32"/>
<keyword evidence="6" id="KW-1185">Reference proteome</keyword>
<evidence type="ECO:0000256" key="1">
    <source>
        <dbReference type="PROSITE-ProRule" id="PRU00042"/>
    </source>
</evidence>
<feature type="chain" id="PRO_5043620581" description="C2H2-type domain-containing protein" evidence="3">
    <location>
        <begin position="19"/>
        <end position="269"/>
    </location>
</feature>
<feature type="compositionally biased region" description="Pro residues" evidence="2">
    <location>
        <begin position="199"/>
        <end position="210"/>
    </location>
</feature>
<evidence type="ECO:0000256" key="3">
    <source>
        <dbReference type="SAM" id="SignalP"/>
    </source>
</evidence>
<sequence>VLVVLLLTLVPRPGPLEPRPPCTRDKAALVRKLVNKRWVPVLEKYGVTLPLECPLHSARDVFAQQEAAKVYVSPQWTCGLCGKSFYHEAHLDRHLDNRHEDYLNNGEDSVCLADFCDVMRCEVLLERLRDFDDSPPSATALDLWHQPLLLSSPSMHQTQTHSDQAVERALPRSLMRSSHASHPWYQWTRQPRIRHHGPPRPSTTSPPTPVTAPDLSGEQHADEERAVVNPGGSAGCENEDGECSSIPEDTNMLLQLAYVSLLCWTKMYP</sequence>
<evidence type="ECO:0000259" key="4">
    <source>
        <dbReference type="PROSITE" id="PS50157"/>
    </source>
</evidence>
<evidence type="ECO:0000313" key="6">
    <source>
        <dbReference type="Proteomes" id="UP001445076"/>
    </source>
</evidence>
<feature type="non-terminal residue" evidence="5">
    <location>
        <position position="1"/>
    </location>
</feature>
<dbReference type="Proteomes" id="UP001445076">
    <property type="component" value="Unassembled WGS sequence"/>
</dbReference>
<keyword evidence="3" id="KW-0732">Signal</keyword>
<accession>A0AAW0XW32</accession>
<gene>
    <name evidence="5" type="ORF">OTU49_000892</name>
</gene>
<dbReference type="PROSITE" id="PS00028">
    <property type="entry name" value="ZINC_FINGER_C2H2_1"/>
    <property type="match status" value="1"/>
</dbReference>
<feature type="domain" description="C2H2-type" evidence="4">
    <location>
        <begin position="76"/>
        <end position="99"/>
    </location>
</feature>
<keyword evidence="1" id="KW-0479">Metal-binding</keyword>
<comment type="caution">
    <text evidence="5">The sequence shown here is derived from an EMBL/GenBank/DDBJ whole genome shotgun (WGS) entry which is preliminary data.</text>
</comment>
<dbReference type="InterPro" id="IPR013087">
    <property type="entry name" value="Znf_C2H2_type"/>
</dbReference>
<feature type="signal peptide" evidence="3">
    <location>
        <begin position="1"/>
        <end position="18"/>
    </location>
</feature>